<dbReference type="InterPro" id="IPR012292">
    <property type="entry name" value="Globin/Proto"/>
</dbReference>
<dbReference type="InterPro" id="IPR009050">
    <property type="entry name" value="Globin-like_sf"/>
</dbReference>
<dbReference type="GO" id="GO:0046872">
    <property type="term" value="F:metal ion binding"/>
    <property type="evidence" value="ECO:0007669"/>
    <property type="project" value="UniProtKB-KW"/>
</dbReference>
<dbReference type="Proteomes" id="UP000308196">
    <property type="component" value="Chromosome"/>
</dbReference>
<organism evidence="5 6">
    <name type="scientific">Sphingobacterium thalpophilum</name>
    <dbReference type="NCBI Taxonomy" id="259"/>
    <lineage>
        <taxon>Bacteria</taxon>
        <taxon>Pseudomonadati</taxon>
        <taxon>Bacteroidota</taxon>
        <taxon>Sphingobacteriia</taxon>
        <taxon>Sphingobacteriales</taxon>
        <taxon>Sphingobacteriaceae</taxon>
        <taxon>Sphingobacterium</taxon>
    </lineage>
</organism>
<dbReference type="GO" id="GO:0020037">
    <property type="term" value="F:heme binding"/>
    <property type="evidence" value="ECO:0007669"/>
    <property type="project" value="InterPro"/>
</dbReference>
<proteinExistence type="predicted"/>
<keyword evidence="2" id="KW-0349">Heme</keyword>
<sequence length="137" mass="16557">MEKLPYQEKQDVQDINDIKMLVDQFYDAVRHDDLIGPVFHERIQDNWPKHLLKMYSFWQTVLLDEHTYFGSPFPPHISLPIDAQHFERWLQLFEATVDRLFTGEKANEAKWRAKKMAQMFQFKKEYFDANPKKKPLI</sequence>
<name>A0A4U9UBS5_9SPHI</name>
<dbReference type="InterPro" id="IPR001486">
    <property type="entry name" value="Hemoglobin_trunc"/>
</dbReference>
<evidence type="ECO:0000256" key="2">
    <source>
        <dbReference type="ARBA" id="ARBA00022617"/>
    </source>
</evidence>
<keyword evidence="3" id="KW-0479">Metal-binding</keyword>
<dbReference type="GeneID" id="78461441"/>
<gene>
    <name evidence="5" type="primary">ctb</name>
    <name evidence="5" type="ORF">NCTC11429_00640</name>
</gene>
<evidence type="ECO:0000313" key="5">
    <source>
        <dbReference type="EMBL" id="VTR30426.1"/>
    </source>
</evidence>
<protein>
    <submittedName>
        <fullName evidence="5">Group 3 truncated hemoglobin ctb</fullName>
    </submittedName>
</protein>
<dbReference type="STRING" id="1123265.GCA_000686625_05168"/>
<keyword evidence="1" id="KW-0813">Transport</keyword>
<reference evidence="5 6" key="1">
    <citation type="submission" date="2019-05" db="EMBL/GenBank/DDBJ databases">
        <authorList>
            <consortium name="Pathogen Informatics"/>
        </authorList>
    </citation>
    <scope>NUCLEOTIDE SEQUENCE [LARGE SCALE GENOMIC DNA]</scope>
    <source>
        <strain evidence="5 6">NCTC11429</strain>
    </source>
</reference>
<keyword evidence="4" id="KW-0408">Iron</keyword>
<evidence type="ECO:0000313" key="6">
    <source>
        <dbReference type="Proteomes" id="UP000308196"/>
    </source>
</evidence>
<dbReference type="SUPFAM" id="SSF46458">
    <property type="entry name" value="Globin-like"/>
    <property type="match status" value="1"/>
</dbReference>
<dbReference type="Gene3D" id="1.10.490.10">
    <property type="entry name" value="Globins"/>
    <property type="match status" value="1"/>
</dbReference>
<dbReference type="Pfam" id="PF01152">
    <property type="entry name" value="Bac_globin"/>
    <property type="match status" value="1"/>
</dbReference>
<dbReference type="EMBL" id="LR590484">
    <property type="protein sequence ID" value="VTR30426.1"/>
    <property type="molecule type" value="Genomic_DNA"/>
</dbReference>
<accession>A0A4U9UBS5</accession>
<evidence type="ECO:0000256" key="1">
    <source>
        <dbReference type="ARBA" id="ARBA00022448"/>
    </source>
</evidence>
<evidence type="ECO:0000256" key="3">
    <source>
        <dbReference type="ARBA" id="ARBA00022723"/>
    </source>
</evidence>
<dbReference type="RefSeq" id="WP_028071679.1">
    <property type="nucleotide sequence ID" value="NZ_JBCNLX010000090.1"/>
</dbReference>
<dbReference type="AlphaFoldDB" id="A0A4U9UBS5"/>
<dbReference type="KEGG" id="stha:NCTC11429_00640"/>
<dbReference type="GO" id="GO:0019825">
    <property type="term" value="F:oxygen binding"/>
    <property type="evidence" value="ECO:0007669"/>
    <property type="project" value="InterPro"/>
</dbReference>
<evidence type="ECO:0000256" key="4">
    <source>
        <dbReference type="ARBA" id="ARBA00023004"/>
    </source>
</evidence>
<dbReference type="CDD" id="cd08916">
    <property type="entry name" value="TrHb3_P"/>
    <property type="match status" value="1"/>
</dbReference>